<dbReference type="AlphaFoldDB" id="A0A0G0FNU4"/>
<dbReference type="GO" id="GO:0051301">
    <property type="term" value="P:cell division"/>
    <property type="evidence" value="ECO:0007669"/>
    <property type="project" value="UniProtKB-KW"/>
</dbReference>
<organism evidence="2 3">
    <name type="scientific">Berkelbacteria bacterium GW2011_GWA2_35_9</name>
    <dbReference type="NCBI Taxonomy" id="1618333"/>
    <lineage>
        <taxon>Bacteria</taxon>
        <taxon>Candidatus Berkelbacteria</taxon>
    </lineage>
</organism>
<evidence type="ECO:0000313" key="2">
    <source>
        <dbReference type="EMBL" id="KKP89080.1"/>
    </source>
</evidence>
<keyword evidence="2" id="KW-0131">Cell cycle</keyword>
<name>A0A0G0FNU4_9BACT</name>
<sequence length="415" mass="45436">MFHLLNPKKYQNWGIALDIGTAFVKAVVFEVKNGVANIKGFGFQRQRLSDMHGGVVTDIAGVVENSESALEMAAKDAGVLPYQIVMGIAGELVKGTTTTVKYQRENPKINITIEELKEIVNKIQDKSFSQAKTALVAETGHQEMDIKLVNTAIVDVRIDDYKVTNPVGFQGKTIEIGVYNAFAPNIHLSALQTIAEQLEFDLLSVAAEPYAVARAVAEEEAVDFSAIILDIGGGTSDIAIVSNGGVEGTKMFGMGGRSFTKSIADKLNIPFSQAEQLKIDYSNHQLEEGEKKSQIKDAIKDNIDVWMMGVKLMLEDFTNLDLFPSKILLCGGGSLLPEIKEILEIEKWHNIPFAKKPKVSFLHPNNIAKINDEKKLLENPQDVTPLALVNVAIDLIGSDTIIESVKSKIKGSLRR</sequence>
<dbReference type="InterPro" id="IPR043129">
    <property type="entry name" value="ATPase_NBD"/>
</dbReference>
<dbReference type="Gene3D" id="3.30.420.40">
    <property type="match status" value="1"/>
</dbReference>
<evidence type="ECO:0000313" key="3">
    <source>
        <dbReference type="Proteomes" id="UP000034316"/>
    </source>
</evidence>
<comment type="caution">
    <text evidence="2">The sequence shown here is derived from an EMBL/GenBank/DDBJ whole genome shotgun (WGS) entry which is preliminary data.</text>
</comment>
<dbReference type="InterPro" id="IPR003494">
    <property type="entry name" value="SHS2_FtsA"/>
</dbReference>
<dbReference type="SUPFAM" id="SSF53067">
    <property type="entry name" value="Actin-like ATPase domain"/>
    <property type="match status" value="2"/>
</dbReference>
<evidence type="ECO:0000259" key="1">
    <source>
        <dbReference type="SMART" id="SM00842"/>
    </source>
</evidence>
<keyword evidence="2" id="KW-0132">Cell division</keyword>
<dbReference type="Pfam" id="PF14450">
    <property type="entry name" value="FtsA"/>
    <property type="match status" value="1"/>
</dbReference>
<protein>
    <submittedName>
        <fullName evidence="2">Cell division protein (Septum formation)</fullName>
    </submittedName>
</protein>
<proteinExistence type="predicted"/>
<accession>A0A0G0FNU4</accession>
<dbReference type="STRING" id="1618333.UR93_C0003G0017"/>
<dbReference type="Proteomes" id="UP000034316">
    <property type="component" value="Unassembled WGS sequence"/>
</dbReference>
<dbReference type="SMART" id="SM00842">
    <property type="entry name" value="FtsA"/>
    <property type="match status" value="1"/>
</dbReference>
<dbReference type="EMBL" id="LBRB01000003">
    <property type="protein sequence ID" value="KKP89080.1"/>
    <property type="molecule type" value="Genomic_DNA"/>
</dbReference>
<dbReference type="PANTHER" id="PTHR32432">
    <property type="entry name" value="CELL DIVISION PROTEIN FTSA-RELATED"/>
    <property type="match status" value="1"/>
</dbReference>
<gene>
    <name evidence="2" type="ORF">UR93_C0003G0017</name>
</gene>
<feature type="domain" description="SHS2" evidence="1">
    <location>
        <begin position="14"/>
        <end position="216"/>
    </location>
</feature>
<reference evidence="2 3" key="1">
    <citation type="journal article" date="2015" name="Nature">
        <title>rRNA introns, odd ribosomes, and small enigmatic genomes across a large radiation of phyla.</title>
        <authorList>
            <person name="Brown C.T."/>
            <person name="Hug L.A."/>
            <person name="Thomas B.C."/>
            <person name="Sharon I."/>
            <person name="Castelle C.J."/>
            <person name="Singh A."/>
            <person name="Wilkins M.J."/>
            <person name="Williams K.H."/>
            <person name="Banfield J.F."/>
        </authorList>
    </citation>
    <scope>NUCLEOTIDE SEQUENCE [LARGE SCALE GENOMIC DNA]</scope>
</reference>
<dbReference type="InterPro" id="IPR050696">
    <property type="entry name" value="FtsA/MreB"/>
</dbReference>